<dbReference type="EMBL" id="UINC01001374">
    <property type="protein sequence ID" value="SUZ79140.1"/>
    <property type="molecule type" value="Genomic_DNA"/>
</dbReference>
<proteinExistence type="predicted"/>
<evidence type="ECO:0000313" key="1">
    <source>
        <dbReference type="EMBL" id="SUZ79140.1"/>
    </source>
</evidence>
<dbReference type="Gene3D" id="2.40.400.10">
    <property type="entry name" value="Acetoacetate decarboxylase-like"/>
    <property type="match status" value="1"/>
</dbReference>
<dbReference type="AlphaFoldDB" id="A0A381QJH3"/>
<name>A0A381QJH3_9ZZZZ</name>
<gene>
    <name evidence="1" type="ORF">METZ01_LOCUS31994</name>
</gene>
<evidence type="ECO:0008006" key="2">
    <source>
        <dbReference type="Google" id="ProtNLM"/>
    </source>
</evidence>
<organism evidence="1">
    <name type="scientific">marine metagenome</name>
    <dbReference type="NCBI Taxonomy" id="408172"/>
    <lineage>
        <taxon>unclassified sequences</taxon>
        <taxon>metagenomes</taxon>
        <taxon>ecological metagenomes</taxon>
    </lineage>
</organism>
<accession>A0A381QJH3</accession>
<dbReference type="InterPro" id="IPR023375">
    <property type="entry name" value="ADC_dom_sf"/>
</dbReference>
<reference evidence="1" key="1">
    <citation type="submission" date="2018-05" db="EMBL/GenBank/DDBJ databases">
        <authorList>
            <person name="Lanie J.A."/>
            <person name="Ng W.-L."/>
            <person name="Kazmierczak K.M."/>
            <person name="Andrzejewski T.M."/>
            <person name="Davidsen T.M."/>
            <person name="Wayne K.J."/>
            <person name="Tettelin H."/>
            <person name="Glass J.I."/>
            <person name="Rusch D."/>
            <person name="Podicherti R."/>
            <person name="Tsui H.-C.T."/>
            <person name="Winkler M.E."/>
        </authorList>
    </citation>
    <scope>NUCLEOTIDE SEQUENCE</scope>
</reference>
<dbReference type="SUPFAM" id="SSF160104">
    <property type="entry name" value="Acetoacetate decarboxylase-like"/>
    <property type="match status" value="1"/>
</dbReference>
<sequence length="225" mass="25735">MSLPDHTYYGFRNCVGAFFEMPTSDARALLPAHLEPLEMQHTRSILALTAFQFTQSEAGEYEEIVLAVIVPPMIEVGKQIPKAAFYPFMVGTSTEASRLHAIERWHLPHYMKDLEISFTESELQMDVNVRDGEDAVLDFTVTKHDYVPSKHLYNAFTVEEGVDGHFKANIYMEAPHSEHEEEGGSLTLYEHPMTEGLTLDDINAYPFREQWYEEGLQTFEPLLTL</sequence>
<protein>
    <recommendedName>
        <fullName evidence="2">Acetoacetate decarboxylase</fullName>
    </recommendedName>
</protein>